<name>A0A392R7D2_9FABA</name>
<feature type="non-terminal residue" evidence="2">
    <location>
        <position position="151"/>
    </location>
</feature>
<feature type="non-terminal residue" evidence="2">
    <location>
        <position position="1"/>
    </location>
</feature>
<sequence>IRRFEYELDGIIIGRDKISVNFSRFKRSDGGRNTNQGKGERETKETVLRKDEAHRNLGRGDYGVDQSRVKKSYAHAVKEDPIVKNTKNSCVLTYHADPDILKSLQGAYVGFVHHPGMSYNIQDEFHRQGYFRIKITPLGANMVLLEDLEVG</sequence>
<proteinExistence type="predicted"/>
<evidence type="ECO:0000313" key="3">
    <source>
        <dbReference type="Proteomes" id="UP000265520"/>
    </source>
</evidence>
<dbReference type="AlphaFoldDB" id="A0A392R7D2"/>
<protein>
    <submittedName>
        <fullName evidence="2">Uncharacterized protein</fullName>
    </submittedName>
</protein>
<dbReference type="Proteomes" id="UP000265520">
    <property type="component" value="Unassembled WGS sequence"/>
</dbReference>
<evidence type="ECO:0000313" key="2">
    <source>
        <dbReference type="EMBL" id="MCI32149.1"/>
    </source>
</evidence>
<dbReference type="EMBL" id="LXQA010193065">
    <property type="protein sequence ID" value="MCI32149.1"/>
    <property type="molecule type" value="Genomic_DNA"/>
</dbReference>
<feature type="region of interest" description="Disordered" evidence="1">
    <location>
        <begin position="25"/>
        <end position="46"/>
    </location>
</feature>
<comment type="caution">
    <text evidence="2">The sequence shown here is derived from an EMBL/GenBank/DDBJ whole genome shotgun (WGS) entry which is preliminary data.</text>
</comment>
<keyword evidence="3" id="KW-1185">Reference proteome</keyword>
<accession>A0A392R7D2</accession>
<reference evidence="2 3" key="1">
    <citation type="journal article" date="2018" name="Front. Plant Sci.">
        <title>Red Clover (Trifolium pratense) and Zigzag Clover (T. medium) - A Picture of Genomic Similarities and Differences.</title>
        <authorList>
            <person name="Dluhosova J."/>
            <person name="Istvanek J."/>
            <person name="Nedelnik J."/>
            <person name="Repkova J."/>
        </authorList>
    </citation>
    <scope>NUCLEOTIDE SEQUENCE [LARGE SCALE GENOMIC DNA]</scope>
    <source>
        <strain evidence="3">cv. 10/8</strain>
        <tissue evidence="2">Leaf</tissue>
    </source>
</reference>
<organism evidence="2 3">
    <name type="scientific">Trifolium medium</name>
    <dbReference type="NCBI Taxonomy" id="97028"/>
    <lineage>
        <taxon>Eukaryota</taxon>
        <taxon>Viridiplantae</taxon>
        <taxon>Streptophyta</taxon>
        <taxon>Embryophyta</taxon>
        <taxon>Tracheophyta</taxon>
        <taxon>Spermatophyta</taxon>
        <taxon>Magnoliopsida</taxon>
        <taxon>eudicotyledons</taxon>
        <taxon>Gunneridae</taxon>
        <taxon>Pentapetalae</taxon>
        <taxon>rosids</taxon>
        <taxon>fabids</taxon>
        <taxon>Fabales</taxon>
        <taxon>Fabaceae</taxon>
        <taxon>Papilionoideae</taxon>
        <taxon>50 kb inversion clade</taxon>
        <taxon>NPAAA clade</taxon>
        <taxon>Hologalegina</taxon>
        <taxon>IRL clade</taxon>
        <taxon>Trifolieae</taxon>
        <taxon>Trifolium</taxon>
    </lineage>
</organism>
<evidence type="ECO:0000256" key="1">
    <source>
        <dbReference type="SAM" id="MobiDB-lite"/>
    </source>
</evidence>